<dbReference type="AlphaFoldDB" id="A0A9X7BT63"/>
<organism evidence="1 2">
    <name type="scientific">Bacillus thuringiensis</name>
    <dbReference type="NCBI Taxonomy" id="1428"/>
    <lineage>
        <taxon>Bacteria</taxon>
        <taxon>Bacillati</taxon>
        <taxon>Bacillota</taxon>
        <taxon>Bacilli</taxon>
        <taxon>Bacillales</taxon>
        <taxon>Bacillaceae</taxon>
        <taxon>Bacillus</taxon>
        <taxon>Bacillus cereus group</taxon>
    </lineage>
</organism>
<name>A0A9X7BT63_BACTU</name>
<dbReference type="Proteomes" id="UP000223366">
    <property type="component" value="Unassembled WGS sequence"/>
</dbReference>
<comment type="caution">
    <text evidence="1">The sequence shown here is derived from an EMBL/GenBank/DDBJ whole genome shotgun (WGS) entry which is preliminary data.</text>
</comment>
<dbReference type="RefSeq" id="WP_098205307.1">
    <property type="nucleotide sequence ID" value="NZ_NTYX01000011.1"/>
</dbReference>
<evidence type="ECO:0000313" key="2">
    <source>
        <dbReference type="Proteomes" id="UP000223366"/>
    </source>
</evidence>
<gene>
    <name evidence="1" type="ORF">COK99_01410</name>
</gene>
<sequence length="91" mass="10938">MMQSGVDGQLSIFDIDVTKEKLYNVLKINKCKYIIQNYYLYKDYYGLVKYFYIRTTENIIIDLCLSDFPEVFAIYEGFTDKEIKQIYRGRL</sequence>
<proteinExistence type="predicted"/>
<reference evidence="1 2" key="1">
    <citation type="submission" date="2017-09" db="EMBL/GenBank/DDBJ databases">
        <title>Large-scale bioinformatics analysis of Bacillus genomes uncovers conserved roles of natural products in bacterial physiology.</title>
        <authorList>
            <consortium name="Agbiome Team Llc"/>
            <person name="Bleich R.M."/>
            <person name="Grubbs K.J."/>
            <person name="Santa Maria K.C."/>
            <person name="Allen S.E."/>
            <person name="Farag S."/>
            <person name="Shank E.A."/>
            <person name="Bowers A."/>
        </authorList>
    </citation>
    <scope>NUCLEOTIDE SEQUENCE [LARGE SCALE GENOMIC DNA]</scope>
    <source>
        <strain evidence="1 2">AFS060060</strain>
    </source>
</reference>
<accession>A0A9X7BT63</accession>
<dbReference type="EMBL" id="NVDU01000003">
    <property type="protein sequence ID" value="PFV35707.1"/>
    <property type="molecule type" value="Genomic_DNA"/>
</dbReference>
<protein>
    <submittedName>
        <fullName evidence="1">Uncharacterized protein</fullName>
    </submittedName>
</protein>
<evidence type="ECO:0000313" key="1">
    <source>
        <dbReference type="EMBL" id="PFV35707.1"/>
    </source>
</evidence>